<comment type="caution">
    <text evidence="7">Lacks conserved residue(s) required for the propagation of feature annotation.</text>
</comment>
<dbReference type="NCBIfam" id="TIGR00427">
    <property type="entry name" value="NAAT family transporter"/>
    <property type="match status" value="1"/>
</dbReference>
<evidence type="ECO:0000256" key="5">
    <source>
        <dbReference type="ARBA" id="ARBA00022989"/>
    </source>
</evidence>
<feature type="transmembrane region" description="Helical" evidence="7">
    <location>
        <begin position="155"/>
        <end position="176"/>
    </location>
</feature>
<keyword evidence="5 7" id="KW-1133">Transmembrane helix</keyword>
<keyword evidence="3" id="KW-1003">Cell membrane</keyword>
<dbReference type="EMBL" id="JACHLR010000016">
    <property type="protein sequence ID" value="MBB4860070.1"/>
    <property type="molecule type" value="Genomic_DNA"/>
</dbReference>
<evidence type="ECO:0000256" key="1">
    <source>
        <dbReference type="ARBA" id="ARBA00004651"/>
    </source>
</evidence>
<reference evidence="8 9" key="1">
    <citation type="submission" date="2020-08" db="EMBL/GenBank/DDBJ databases">
        <title>Functional genomics of gut bacteria from endangered species of beetles.</title>
        <authorList>
            <person name="Carlos-Shanley C."/>
        </authorList>
    </citation>
    <scope>NUCLEOTIDE SEQUENCE [LARGE SCALE GENOMIC DNA]</scope>
    <source>
        <strain evidence="8 9">S00245</strain>
    </source>
</reference>
<dbReference type="RefSeq" id="WP_184248143.1">
    <property type="nucleotide sequence ID" value="NZ_JACHLR010000016.1"/>
</dbReference>
<comment type="caution">
    <text evidence="8">The sequence shown here is derived from an EMBL/GenBank/DDBJ whole genome shotgun (WGS) entry which is preliminary data.</text>
</comment>
<dbReference type="AlphaFoldDB" id="A0A7W7KCM1"/>
<comment type="similarity">
    <text evidence="2 7">Belongs to the UPF0056 (MarC) family.</text>
</comment>
<sequence>MIGGDLMGLFVSAFVTLFVVIDPPGCAPIFAGLTSGASHVQARAMAVRACFIAACILFVFALFGEKLLAALHIELNSFRIAGGIMLFLIALEMVFEKRTERRNQRAEKVRAHGEETPEIPDVSVFPMAMPMLAGPGSIATTMLLMSRAQGTEATLVILAALAAVLLCALLALIAALPLMRLVGDQVEAVISRLLGVLLAALAAQYVIDGLREAMVG</sequence>
<keyword evidence="4 7" id="KW-0812">Transmembrane</keyword>
<evidence type="ECO:0000256" key="3">
    <source>
        <dbReference type="ARBA" id="ARBA00022475"/>
    </source>
</evidence>
<evidence type="ECO:0000313" key="8">
    <source>
        <dbReference type="EMBL" id="MBB4860070.1"/>
    </source>
</evidence>
<feature type="transmembrane region" description="Helical" evidence="7">
    <location>
        <begin position="45"/>
        <end position="64"/>
    </location>
</feature>
<dbReference type="PANTHER" id="PTHR33508">
    <property type="entry name" value="UPF0056 MEMBRANE PROTEIN YHCE"/>
    <property type="match status" value="1"/>
</dbReference>
<dbReference type="GO" id="GO:0005886">
    <property type="term" value="C:plasma membrane"/>
    <property type="evidence" value="ECO:0007669"/>
    <property type="project" value="UniProtKB-SubCell"/>
</dbReference>
<feature type="transmembrane region" description="Helical" evidence="7">
    <location>
        <begin position="6"/>
        <end position="33"/>
    </location>
</feature>
<dbReference type="Pfam" id="PF01914">
    <property type="entry name" value="MarC"/>
    <property type="match status" value="1"/>
</dbReference>
<evidence type="ECO:0000256" key="2">
    <source>
        <dbReference type="ARBA" id="ARBA00009784"/>
    </source>
</evidence>
<accession>A0A7W7KCM1</accession>
<gene>
    <name evidence="8" type="ORF">HNO88_003408</name>
</gene>
<evidence type="ECO:0000256" key="4">
    <source>
        <dbReference type="ARBA" id="ARBA00022692"/>
    </source>
</evidence>
<feature type="transmembrane region" description="Helical" evidence="7">
    <location>
        <begin position="76"/>
        <end position="95"/>
    </location>
</feature>
<name>A0A7W7KCM1_9SPHN</name>
<keyword evidence="9" id="KW-1185">Reference proteome</keyword>
<feature type="transmembrane region" description="Helical" evidence="7">
    <location>
        <begin position="188"/>
        <end position="207"/>
    </location>
</feature>
<dbReference type="PANTHER" id="PTHR33508:SF1">
    <property type="entry name" value="UPF0056 MEMBRANE PROTEIN YHCE"/>
    <property type="match status" value="1"/>
</dbReference>
<evidence type="ECO:0000256" key="6">
    <source>
        <dbReference type="ARBA" id="ARBA00023136"/>
    </source>
</evidence>
<evidence type="ECO:0000256" key="7">
    <source>
        <dbReference type="RuleBase" id="RU362048"/>
    </source>
</evidence>
<organism evidence="8 9">
    <name type="scientific">Novosphingobium chloroacetimidivorans</name>
    <dbReference type="NCBI Taxonomy" id="1428314"/>
    <lineage>
        <taxon>Bacteria</taxon>
        <taxon>Pseudomonadati</taxon>
        <taxon>Pseudomonadota</taxon>
        <taxon>Alphaproteobacteria</taxon>
        <taxon>Sphingomonadales</taxon>
        <taxon>Sphingomonadaceae</taxon>
        <taxon>Novosphingobium</taxon>
    </lineage>
</organism>
<evidence type="ECO:0000313" key="9">
    <source>
        <dbReference type="Proteomes" id="UP000555448"/>
    </source>
</evidence>
<dbReference type="Proteomes" id="UP000555448">
    <property type="component" value="Unassembled WGS sequence"/>
</dbReference>
<protein>
    <recommendedName>
        <fullName evidence="7">UPF0056 membrane protein</fullName>
    </recommendedName>
</protein>
<dbReference type="InterPro" id="IPR002771">
    <property type="entry name" value="Multi_antbiot-R_MarC"/>
</dbReference>
<proteinExistence type="inferred from homology"/>
<keyword evidence="6 7" id="KW-0472">Membrane</keyword>
<comment type="subcellular location">
    <subcellularLocation>
        <location evidence="1 7">Cell membrane</location>
        <topology evidence="1 7">Multi-pass membrane protein</topology>
    </subcellularLocation>
</comment>